<sequence>MGKPMSPSALFQKLQYYIGIGEYRALIQQARNFRLQGRDDSYCAHSLAVFIRLFLGLRFTDGDFIADVEGH</sequence>
<keyword evidence="2" id="KW-1185">Reference proteome</keyword>
<evidence type="ECO:0000313" key="2">
    <source>
        <dbReference type="Proteomes" id="UP000253628"/>
    </source>
</evidence>
<dbReference type="EMBL" id="QNRQ01000007">
    <property type="protein sequence ID" value="RBP38329.1"/>
    <property type="molecule type" value="Genomic_DNA"/>
</dbReference>
<dbReference type="AlphaFoldDB" id="A0A366H9L5"/>
<reference evidence="1 2" key="1">
    <citation type="submission" date="2018-06" db="EMBL/GenBank/DDBJ databases">
        <title>Genomic Encyclopedia of Type Strains, Phase IV (KMG-IV): sequencing the most valuable type-strain genomes for metagenomic binning, comparative biology and taxonomic classification.</title>
        <authorList>
            <person name="Goeker M."/>
        </authorList>
    </citation>
    <scope>NUCLEOTIDE SEQUENCE [LARGE SCALE GENOMIC DNA]</scope>
    <source>
        <strain evidence="1 2">DSM 25520</strain>
    </source>
</reference>
<proteinExistence type="predicted"/>
<organism evidence="1 2">
    <name type="scientific">Eoetvoesiella caeni</name>
    <dbReference type="NCBI Taxonomy" id="645616"/>
    <lineage>
        <taxon>Bacteria</taxon>
        <taxon>Pseudomonadati</taxon>
        <taxon>Pseudomonadota</taxon>
        <taxon>Betaproteobacteria</taxon>
        <taxon>Burkholderiales</taxon>
        <taxon>Alcaligenaceae</taxon>
        <taxon>Eoetvoesiella</taxon>
    </lineage>
</organism>
<comment type="caution">
    <text evidence="1">The sequence shown here is derived from an EMBL/GenBank/DDBJ whole genome shotgun (WGS) entry which is preliminary data.</text>
</comment>
<name>A0A366H9L5_9BURK</name>
<protein>
    <submittedName>
        <fullName evidence="1">Uncharacterized protein</fullName>
    </submittedName>
</protein>
<gene>
    <name evidence="1" type="ORF">DFR37_10793</name>
</gene>
<dbReference type="Proteomes" id="UP000253628">
    <property type="component" value="Unassembled WGS sequence"/>
</dbReference>
<accession>A0A366H9L5</accession>
<evidence type="ECO:0000313" key="1">
    <source>
        <dbReference type="EMBL" id="RBP38329.1"/>
    </source>
</evidence>